<dbReference type="AlphaFoldDB" id="A0A2N5ZBW0"/>
<protein>
    <recommendedName>
        <fullName evidence="2">FecR protein domain-containing protein</fullName>
    </recommendedName>
</protein>
<name>A0A2N5ZBW0_MUIH1</name>
<keyword evidence="1" id="KW-0732">Signal</keyword>
<feature type="chain" id="PRO_5014834089" description="FecR protein domain-containing protein" evidence="1">
    <location>
        <begin position="22"/>
        <end position="261"/>
    </location>
</feature>
<dbReference type="PANTHER" id="PTHR38731:SF1">
    <property type="entry name" value="FECR PROTEIN DOMAIN-CONTAINING PROTEIN"/>
    <property type="match status" value="1"/>
</dbReference>
<dbReference type="EMBL" id="PKTG01000122">
    <property type="protein sequence ID" value="PLX16155.1"/>
    <property type="molecule type" value="Genomic_DNA"/>
</dbReference>
<comment type="caution">
    <text evidence="3">The sequence shown here is derived from an EMBL/GenBank/DDBJ whole genome shotgun (WGS) entry which is preliminary data.</text>
</comment>
<evidence type="ECO:0000313" key="3">
    <source>
        <dbReference type="EMBL" id="PLX16155.1"/>
    </source>
</evidence>
<sequence length="261" mass="29167">MRKTFIYLIMLMICLSMTIEAKDIKVENAFITYVYGSVKIKSGEAASWEKAKIKQKIGVGDTLKTGRRSKAEINISGKKIIKIKPNTEIEIPKVYENEGGLFQTIKLLFGYVHVNGKKVDGEFNIQTPKAICGIRGTRYTLQVAGPREVLTVLSGSVMYSTFNKKVSKLVKKGEKITVKKAEEIKVEKVNVVKEEKKVIKEFIQKETESIESQAEELIETGSIEEAVDSVTDNFDVNVDLTPTETSTVGETKPKGSLHINW</sequence>
<organism evidence="3 4">
    <name type="scientific">Muiribacterium halophilum</name>
    <dbReference type="NCBI Taxonomy" id="2053465"/>
    <lineage>
        <taxon>Bacteria</taxon>
        <taxon>Candidatus Muiribacteriota</taxon>
        <taxon>Candidatus Muiribacteriia</taxon>
        <taxon>Candidatus Muiribacteriales</taxon>
        <taxon>Candidatus Muiribacteriaceae</taxon>
        <taxon>Candidatus Muiribacterium</taxon>
    </lineage>
</organism>
<dbReference type="PANTHER" id="PTHR38731">
    <property type="entry name" value="LIPL45-RELATED LIPOPROTEIN-RELATED"/>
    <property type="match status" value="1"/>
</dbReference>
<dbReference type="Gene3D" id="2.60.120.1440">
    <property type="match status" value="1"/>
</dbReference>
<evidence type="ECO:0000259" key="2">
    <source>
        <dbReference type="Pfam" id="PF04773"/>
    </source>
</evidence>
<evidence type="ECO:0000256" key="1">
    <source>
        <dbReference type="SAM" id="SignalP"/>
    </source>
</evidence>
<evidence type="ECO:0000313" key="4">
    <source>
        <dbReference type="Proteomes" id="UP000234857"/>
    </source>
</evidence>
<feature type="signal peptide" evidence="1">
    <location>
        <begin position="1"/>
        <end position="21"/>
    </location>
</feature>
<dbReference type="Proteomes" id="UP000234857">
    <property type="component" value="Unassembled WGS sequence"/>
</dbReference>
<accession>A0A2N5ZBW0</accession>
<dbReference type="Pfam" id="PF04773">
    <property type="entry name" value="FecR"/>
    <property type="match status" value="1"/>
</dbReference>
<feature type="domain" description="FecR protein" evidence="2">
    <location>
        <begin position="61"/>
        <end position="157"/>
    </location>
</feature>
<reference evidence="3 4" key="1">
    <citation type="submission" date="2017-11" db="EMBL/GenBank/DDBJ databases">
        <title>Genome-resolved metagenomics identifies genetic mobility, metabolic interactions, and unexpected diversity in perchlorate-reducing communities.</title>
        <authorList>
            <person name="Barnum T.P."/>
            <person name="Figueroa I.A."/>
            <person name="Carlstrom C.I."/>
            <person name="Lucas L.N."/>
            <person name="Engelbrektson A.L."/>
            <person name="Coates J.D."/>
        </authorList>
    </citation>
    <scope>NUCLEOTIDE SEQUENCE [LARGE SCALE GENOMIC DNA]</scope>
    <source>
        <strain evidence="3">BM706</strain>
    </source>
</reference>
<gene>
    <name evidence="3" type="ORF">C0601_11060</name>
</gene>
<proteinExistence type="predicted"/>
<dbReference type="InterPro" id="IPR006860">
    <property type="entry name" value="FecR"/>
</dbReference>